<dbReference type="AlphaFoldDB" id="A0A0L0CFB8"/>
<name>A0A0L0CFB8_LUCCU</name>
<protein>
    <submittedName>
        <fullName evidence="1">Uncharacterized protein</fullName>
    </submittedName>
</protein>
<evidence type="ECO:0000313" key="2">
    <source>
        <dbReference type="Proteomes" id="UP000037069"/>
    </source>
</evidence>
<proteinExistence type="predicted"/>
<accession>A0A0L0CFB8</accession>
<keyword evidence="2" id="KW-1185">Reference proteome</keyword>
<dbReference type="EMBL" id="JRES01000480">
    <property type="protein sequence ID" value="KNC30940.1"/>
    <property type="molecule type" value="Genomic_DNA"/>
</dbReference>
<comment type="caution">
    <text evidence="1">The sequence shown here is derived from an EMBL/GenBank/DDBJ whole genome shotgun (WGS) entry which is preliminary data.</text>
</comment>
<reference evidence="1 2" key="1">
    <citation type="journal article" date="2015" name="Nat. Commun.">
        <title>Lucilia cuprina genome unlocks parasitic fly biology to underpin future interventions.</title>
        <authorList>
            <person name="Anstead C.A."/>
            <person name="Korhonen P.K."/>
            <person name="Young N.D."/>
            <person name="Hall R.S."/>
            <person name="Jex A.R."/>
            <person name="Murali S.C."/>
            <person name="Hughes D.S."/>
            <person name="Lee S.F."/>
            <person name="Perry T."/>
            <person name="Stroehlein A.J."/>
            <person name="Ansell B.R."/>
            <person name="Breugelmans B."/>
            <person name="Hofmann A."/>
            <person name="Qu J."/>
            <person name="Dugan S."/>
            <person name="Lee S.L."/>
            <person name="Chao H."/>
            <person name="Dinh H."/>
            <person name="Han Y."/>
            <person name="Doddapaneni H.V."/>
            <person name="Worley K.C."/>
            <person name="Muzny D.M."/>
            <person name="Ioannidis P."/>
            <person name="Waterhouse R.M."/>
            <person name="Zdobnov E.M."/>
            <person name="James P.J."/>
            <person name="Bagnall N.H."/>
            <person name="Kotze A.C."/>
            <person name="Gibbs R.A."/>
            <person name="Richards S."/>
            <person name="Batterham P."/>
            <person name="Gasser R.B."/>
        </authorList>
    </citation>
    <scope>NUCLEOTIDE SEQUENCE [LARGE SCALE GENOMIC DNA]</scope>
    <source>
        <strain evidence="1 2">LS</strain>
        <tissue evidence="1">Full body</tissue>
    </source>
</reference>
<sequence length="184" mass="21533">MCEYYGPCIALTMVKQMHLKTISLTTTIQLIYLNDKMETKKIFNISKSEISAFTNISFEPVCSLKYRIFKRQFLTTTTTIFLKQWCPSTVHLMLAHSTTLIIVINPKPKIIVSREWNKERLKCLNKYKCYNFWLWVHIKNKMRLVLKGTTNVQPFEQFLISLQNKGATNTLTWANTGSALFLKH</sequence>
<organism evidence="1 2">
    <name type="scientific">Lucilia cuprina</name>
    <name type="common">Green bottle fly</name>
    <name type="synonym">Australian sheep blowfly</name>
    <dbReference type="NCBI Taxonomy" id="7375"/>
    <lineage>
        <taxon>Eukaryota</taxon>
        <taxon>Metazoa</taxon>
        <taxon>Ecdysozoa</taxon>
        <taxon>Arthropoda</taxon>
        <taxon>Hexapoda</taxon>
        <taxon>Insecta</taxon>
        <taxon>Pterygota</taxon>
        <taxon>Neoptera</taxon>
        <taxon>Endopterygota</taxon>
        <taxon>Diptera</taxon>
        <taxon>Brachycera</taxon>
        <taxon>Muscomorpha</taxon>
        <taxon>Oestroidea</taxon>
        <taxon>Calliphoridae</taxon>
        <taxon>Luciliinae</taxon>
        <taxon>Lucilia</taxon>
    </lineage>
</organism>
<dbReference type="Proteomes" id="UP000037069">
    <property type="component" value="Unassembled WGS sequence"/>
</dbReference>
<gene>
    <name evidence="1" type="ORF">FF38_04466</name>
</gene>
<evidence type="ECO:0000313" key="1">
    <source>
        <dbReference type="EMBL" id="KNC30940.1"/>
    </source>
</evidence>